<evidence type="ECO:0000313" key="2">
    <source>
        <dbReference type="Proteomes" id="UP000230551"/>
    </source>
</evidence>
<protein>
    <submittedName>
        <fullName evidence="1">Uncharacterized protein</fullName>
    </submittedName>
</protein>
<evidence type="ECO:0000313" key="1">
    <source>
        <dbReference type="EMBL" id="PIB74286.1"/>
    </source>
</evidence>
<name>A0A2G5P7P2_9MYCO</name>
<dbReference type="EMBL" id="PDCN02000018">
    <property type="protein sequence ID" value="PIB74286.1"/>
    <property type="molecule type" value="Genomic_DNA"/>
</dbReference>
<dbReference type="Proteomes" id="UP000230551">
    <property type="component" value="Unassembled WGS sequence"/>
</dbReference>
<organism evidence="1 2">
    <name type="scientific">Mycolicibacterium brumae</name>
    <dbReference type="NCBI Taxonomy" id="85968"/>
    <lineage>
        <taxon>Bacteria</taxon>
        <taxon>Bacillati</taxon>
        <taxon>Actinomycetota</taxon>
        <taxon>Actinomycetes</taxon>
        <taxon>Mycobacteriales</taxon>
        <taxon>Mycobacteriaceae</taxon>
        <taxon>Mycolicibacterium</taxon>
    </lineage>
</organism>
<dbReference type="AlphaFoldDB" id="A0A2G5P7P2"/>
<keyword evidence="2" id="KW-1185">Reference proteome</keyword>
<accession>A0A2G5P7P2</accession>
<gene>
    <name evidence="1" type="ORF">CQY22_013530</name>
</gene>
<dbReference type="RefSeq" id="WP_090592505.1">
    <property type="nucleotide sequence ID" value="NZ_CP104302.1"/>
</dbReference>
<sequence>MLGYVAVLGVGYVMGTKAGRRRYEQIVRTYKAVTASPVTKTVIDSGRRQIAKRVSPDPMGAVTEIDEVTVYEPPKRR</sequence>
<reference evidence="1 2" key="1">
    <citation type="journal article" date="2017" name="Infect. Genet. Evol.">
        <title>The new phylogeny of the genus Mycobacterium: The old and the news.</title>
        <authorList>
            <person name="Tortoli E."/>
            <person name="Fedrizzi T."/>
            <person name="Meehan C.J."/>
            <person name="Trovato A."/>
            <person name="Grottola A."/>
            <person name="Giacobazzi E."/>
            <person name="Serpini G.F."/>
            <person name="Tagliazucchi S."/>
            <person name="Fabio A."/>
            <person name="Bettua C."/>
            <person name="Bertorelli R."/>
            <person name="Frascaro F."/>
            <person name="De Sanctis V."/>
            <person name="Pecorari M."/>
            <person name="Jousson O."/>
            <person name="Segata N."/>
            <person name="Cirillo D.M."/>
        </authorList>
    </citation>
    <scope>NUCLEOTIDE SEQUENCE [LARGE SCALE GENOMIC DNA]</scope>
    <source>
        <strain evidence="1 2">CIP1034565</strain>
    </source>
</reference>
<comment type="caution">
    <text evidence="1">The sequence shown here is derived from an EMBL/GenBank/DDBJ whole genome shotgun (WGS) entry which is preliminary data.</text>
</comment>
<dbReference type="STRING" id="85968.GCA_900073015_03419"/>
<dbReference type="OrthoDB" id="5125216at2"/>
<proteinExistence type="predicted"/>